<dbReference type="PROSITE" id="PS50082">
    <property type="entry name" value="WD_REPEATS_2"/>
    <property type="match status" value="6"/>
</dbReference>
<dbReference type="PANTHER" id="PTHR19848">
    <property type="entry name" value="WD40 REPEAT PROTEIN"/>
    <property type="match status" value="1"/>
</dbReference>
<keyword evidence="1 3" id="KW-0853">WD repeat</keyword>
<dbReference type="PANTHER" id="PTHR19848:SF8">
    <property type="entry name" value="F-BOX AND WD REPEAT DOMAIN CONTAINING 7"/>
    <property type="match status" value="1"/>
</dbReference>
<dbReference type="Gene3D" id="2.130.10.10">
    <property type="entry name" value="YVTN repeat-like/Quinoprotein amine dehydrogenase"/>
    <property type="match status" value="2"/>
</dbReference>
<dbReference type="CDD" id="cd00200">
    <property type="entry name" value="WD40"/>
    <property type="match status" value="1"/>
</dbReference>
<dbReference type="EMBL" id="ML178819">
    <property type="protein sequence ID" value="TFL03898.1"/>
    <property type="molecule type" value="Genomic_DNA"/>
</dbReference>
<name>A0A5C3QR99_9AGAR</name>
<dbReference type="Pfam" id="PF00400">
    <property type="entry name" value="WD40"/>
    <property type="match status" value="6"/>
</dbReference>
<dbReference type="PROSITE" id="PS00678">
    <property type="entry name" value="WD_REPEATS_1"/>
    <property type="match status" value="3"/>
</dbReference>
<dbReference type="Proteomes" id="UP000305067">
    <property type="component" value="Unassembled WGS sequence"/>
</dbReference>
<evidence type="ECO:0000256" key="3">
    <source>
        <dbReference type="PROSITE-ProRule" id="PRU00221"/>
    </source>
</evidence>
<reference evidence="6 7" key="1">
    <citation type="journal article" date="2019" name="Nat. Ecol. Evol.">
        <title>Megaphylogeny resolves global patterns of mushroom evolution.</title>
        <authorList>
            <person name="Varga T."/>
            <person name="Krizsan K."/>
            <person name="Foldi C."/>
            <person name="Dima B."/>
            <person name="Sanchez-Garcia M."/>
            <person name="Sanchez-Ramirez S."/>
            <person name="Szollosi G.J."/>
            <person name="Szarkandi J.G."/>
            <person name="Papp V."/>
            <person name="Albert L."/>
            <person name="Andreopoulos W."/>
            <person name="Angelini C."/>
            <person name="Antonin V."/>
            <person name="Barry K.W."/>
            <person name="Bougher N.L."/>
            <person name="Buchanan P."/>
            <person name="Buyck B."/>
            <person name="Bense V."/>
            <person name="Catcheside P."/>
            <person name="Chovatia M."/>
            <person name="Cooper J."/>
            <person name="Damon W."/>
            <person name="Desjardin D."/>
            <person name="Finy P."/>
            <person name="Geml J."/>
            <person name="Haridas S."/>
            <person name="Hughes K."/>
            <person name="Justo A."/>
            <person name="Karasinski D."/>
            <person name="Kautmanova I."/>
            <person name="Kiss B."/>
            <person name="Kocsube S."/>
            <person name="Kotiranta H."/>
            <person name="LaButti K.M."/>
            <person name="Lechner B.E."/>
            <person name="Liimatainen K."/>
            <person name="Lipzen A."/>
            <person name="Lukacs Z."/>
            <person name="Mihaltcheva S."/>
            <person name="Morgado L.N."/>
            <person name="Niskanen T."/>
            <person name="Noordeloos M.E."/>
            <person name="Ohm R.A."/>
            <person name="Ortiz-Santana B."/>
            <person name="Ovrebo C."/>
            <person name="Racz N."/>
            <person name="Riley R."/>
            <person name="Savchenko A."/>
            <person name="Shiryaev A."/>
            <person name="Soop K."/>
            <person name="Spirin V."/>
            <person name="Szebenyi C."/>
            <person name="Tomsovsky M."/>
            <person name="Tulloss R.E."/>
            <person name="Uehling J."/>
            <person name="Grigoriev I.V."/>
            <person name="Vagvolgyi C."/>
            <person name="Papp T."/>
            <person name="Martin F.M."/>
            <person name="Miettinen O."/>
            <person name="Hibbett D.S."/>
            <person name="Nagy L.G."/>
        </authorList>
    </citation>
    <scope>NUCLEOTIDE SEQUENCE [LARGE SCALE GENOMIC DNA]</scope>
    <source>
        <strain evidence="6 7">CBS 309.79</strain>
    </source>
</reference>
<dbReference type="SUPFAM" id="SSF50978">
    <property type="entry name" value="WD40 repeat-like"/>
    <property type="match status" value="1"/>
</dbReference>
<feature type="repeat" description="WD" evidence="3">
    <location>
        <begin position="575"/>
        <end position="614"/>
    </location>
</feature>
<gene>
    <name evidence="6" type="ORF">BDV98DRAFT_602402</name>
</gene>
<dbReference type="InterPro" id="IPR001680">
    <property type="entry name" value="WD40_rpt"/>
</dbReference>
<feature type="repeat" description="WD" evidence="3">
    <location>
        <begin position="464"/>
        <end position="486"/>
    </location>
</feature>
<keyword evidence="7" id="KW-1185">Reference proteome</keyword>
<dbReference type="InterPro" id="IPR001810">
    <property type="entry name" value="F-box_dom"/>
</dbReference>
<protein>
    <submittedName>
        <fullName evidence="6">WD40-repeat-containing domain protein</fullName>
    </submittedName>
</protein>
<dbReference type="AlphaFoldDB" id="A0A5C3QR99"/>
<dbReference type="OrthoDB" id="19711at2759"/>
<organism evidence="6 7">
    <name type="scientific">Pterulicium gracile</name>
    <dbReference type="NCBI Taxonomy" id="1884261"/>
    <lineage>
        <taxon>Eukaryota</taxon>
        <taxon>Fungi</taxon>
        <taxon>Dikarya</taxon>
        <taxon>Basidiomycota</taxon>
        <taxon>Agaricomycotina</taxon>
        <taxon>Agaricomycetes</taxon>
        <taxon>Agaricomycetidae</taxon>
        <taxon>Agaricales</taxon>
        <taxon>Pleurotineae</taxon>
        <taxon>Pterulaceae</taxon>
        <taxon>Pterulicium</taxon>
    </lineage>
</organism>
<dbReference type="InterPro" id="IPR015943">
    <property type="entry name" value="WD40/YVTN_repeat-like_dom_sf"/>
</dbReference>
<feature type="repeat" description="WD" evidence="3">
    <location>
        <begin position="615"/>
        <end position="656"/>
    </location>
</feature>
<dbReference type="InterPro" id="IPR036322">
    <property type="entry name" value="WD40_repeat_dom_sf"/>
</dbReference>
<feature type="repeat" description="WD" evidence="3">
    <location>
        <begin position="393"/>
        <end position="432"/>
    </location>
</feature>
<evidence type="ECO:0000259" key="5">
    <source>
        <dbReference type="Pfam" id="PF12937"/>
    </source>
</evidence>
<dbReference type="Pfam" id="PF12937">
    <property type="entry name" value="F-box-like"/>
    <property type="match status" value="1"/>
</dbReference>
<dbReference type="PROSITE" id="PS50294">
    <property type="entry name" value="WD_REPEATS_REGION"/>
    <property type="match status" value="5"/>
</dbReference>
<evidence type="ECO:0000256" key="2">
    <source>
        <dbReference type="ARBA" id="ARBA00022737"/>
    </source>
</evidence>
<dbReference type="Gene3D" id="1.20.1280.50">
    <property type="match status" value="1"/>
</dbReference>
<proteinExistence type="predicted"/>
<accession>A0A5C3QR99</accession>
<feature type="repeat" description="WD" evidence="3">
    <location>
        <begin position="535"/>
        <end position="574"/>
    </location>
</feature>
<evidence type="ECO:0000256" key="4">
    <source>
        <dbReference type="SAM" id="MobiDB-lite"/>
    </source>
</evidence>
<keyword evidence="2" id="KW-0677">Repeat</keyword>
<sequence length="699" mass="77711">MSCASTSSTDQSTQSHLAPRPRRPTLQIPITEPQFNRTLSSSLGSPFLTASIDDLDDVSDFDLIDGTLSTVPHHHTIARPPSADFSIINTPSAGEQQDNYGTFSVFGTPILYRRSLPGATYSPLSSSPDRSIRSLFPRLWEVFYSSSRGAPPTRLRKRSAFSSSQLVENADSLDFDFEDDIERCSIDTGPLDDDEGELVEDEACFIEVTAITGVDIVSLLPTEVSLYLLSSYLDLTAILACLGVSQTWRRLANDNSVWMSLFSQNASISWAMDLNRWRNIRRSSGRKLADRNATASFGLVLEEWSRRRLTQGLQSHPTESHLRTHYSATPQIFMPRSHSLSAIDCLRDPVAGSPLSLEWRSLYESRLELDKRWGIPCRSDKGDPLWEPELLRLSGHEDSVYCLEFDSTRIITGSRDRTIKVWSLGTGALLGTVRGHTGSVLCLKFDKDAEKNHDKSTFAQPCQLVSGSSDCTIRVWNMRSEGHNQEVAGELSAVLKGHTGGVLDLRMNSKRIVSCSKDTTIRIWDRDTLLLLRVLKGHEGPVNAVGLQGQRVVSASGDGRMILWDTESGDRIRTFEGHDRGLACIDFKDDYIVSGSNDCKIKVWSVSSGQCIRTLPGHNSLVRALAFDPRSGKLVSASYDKTVKVWNMHSGKLVREFKNIHTSHIFDVQFDVTKVVSASHDQQIVVLDFSFGLDTSLFV</sequence>
<feature type="region of interest" description="Disordered" evidence="4">
    <location>
        <begin position="1"/>
        <end position="26"/>
    </location>
</feature>
<dbReference type="InterPro" id="IPR020472">
    <property type="entry name" value="WD40_PAC1"/>
</dbReference>
<dbReference type="InterPro" id="IPR036047">
    <property type="entry name" value="F-box-like_dom_sf"/>
</dbReference>
<dbReference type="STRING" id="1884261.A0A5C3QR99"/>
<dbReference type="SMART" id="SM00320">
    <property type="entry name" value="WD40"/>
    <property type="match status" value="7"/>
</dbReference>
<feature type="domain" description="F-box" evidence="5">
    <location>
        <begin position="218"/>
        <end position="262"/>
    </location>
</feature>
<evidence type="ECO:0000313" key="7">
    <source>
        <dbReference type="Proteomes" id="UP000305067"/>
    </source>
</evidence>
<evidence type="ECO:0000256" key="1">
    <source>
        <dbReference type="ARBA" id="ARBA00022574"/>
    </source>
</evidence>
<feature type="repeat" description="WD" evidence="3">
    <location>
        <begin position="495"/>
        <end position="525"/>
    </location>
</feature>
<feature type="compositionally biased region" description="Low complexity" evidence="4">
    <location>
        <begin position="1"/>
        <end position="15"/>
    </location>
</feature>
<dbReference type="SUPFAM" id="SSF81383">
    <property type="entry name" value="F-box domain"/>
    <property type="match status" value="1"/>
</dbReference>
<evidence type="ECO:0000313" key="6">
    <source>
        <dbReference type="EMBL" id="TFL03898.1"/>
    </source>
</evidence>
<dbReference type="InterPro" id="IPR019775">
    <property type="entry name" value="WD40_repeat_CS"/>
</dbReference>
<dbReference type="PRINTS" id="PR00320">
    <property type="entry name" value="GPROTEINBRPT"/>
</dbReference>